<keyword evidence="2" id="KW-1185">Reference proteome</keyword>
<evidence type="ECO:0000313" key="2">
    <source>
        <dbReference type="Proteomes" id="UP000886501"/>
    </source>
</evidence>
<reference evidence="1" key="1">
    <citation type="submission" date="2019-10" db="EMBL/GenBank/DDBJ databases">
        <authorList>
            <consortium name="DOE Joint Genome Institute"/>
            <person name="Kuo A."/>
            <person name="Miyauchi S."/>
            <person name="Kiss E."/>
            <person name="Drula E."/>
            <person name="Kohler A."/>
            <person name="Sanchez-Garcia M."/>
            <person name="Andreopoulos B."/>
            <person name="Barry K.W."/>
            <person name="Bonito G."/>
            <person name="Buee M."/>
            <person name="Carver A."/>
            <person name="Chen C."/>
            <person name="Cichocki N."/>
            <person name="Clum A."/>
            <person name="Culley D."/>
            <person name="Crous P.W."/>
            <person name="Fauchery L."/>
            <person name="Girlanda M."/>
            <person name="Hayes R."/>
            <person name="Keri Z."/>
            <person name="Labutti K."/>
            <person name="Lipzen A."/>
            <person name="Lombard V."/>
            <person name="Magnuson J."/>
            <person name="Maillard F."/>
            <person name="Morin E."/>
            <person name="Murat C."/>
            <person name="Nolan M."/>
            <person name="Ohm R."/>
            <person name="Pangilinan J."/>
            <person name="Pereira M."/>
            <person name="Perotto S."/>
            <person name="Peter M."/>
            <person name="Riley R."/>
            <person name="Sitrit Y."/>
            <person name="Stielow B."/>
            <person name="Szollosi G."/>
            <person name="Zifcakova L."/>
            <person name="Stursova M."/>
            <person name="Spatafora J.W."/>
            <person name="Tedersoo L."/>
            <person name="Vaario L.-M."/>
            <person name="Yamada A."/>
            <person name="Yan M."/>
            <person name="Wang P."/>
            <person name="Xu J."/>
            <person name="Bruns T."/>
            <person name="Baldrian P."/>
            <person name="Vilgalys R."/>
            <person name="Henrissat B."/>
            <person name="Grigoriev I.V."/>
            <person name="Hibbett D."/>
            <person name="Nagy L.G."/>
            <person name="Martin F.M."/>
        </authorList>
    </citation>
    <scope>NUCLEOTIDE SEQUENCE</scope>
    <source>
        <strain evidence="1">P2</strain>
    </source>
</reference>
<dbReference type="Proteomes" id="UP000886501">
    <property type="component" value="Unassembled WGS sequence"/>
</dbReference>
<accession>A0ACB6ZAH3</accession>
<name>A0ACB6ZAH3_THEGA</name>
<evidence type="ECO:0000313" key="1">
    <source>
        <dbReference type="EMBL" id="KAF9646596.1"/>
    </source>
</evidence>
<gene>
    <name evidence="1" type="ORF">BDM02DRAFT_3270878</name>
</gene>
<dbReference type="EMBL" id="MU118054">
    <property type="protein sequence ID" value="KAF9646596.1"/>
    <property type="molecule type" value="Genomic_DNA"/>
</dbReference>
<comment type="caution">
    <text evidence="1">The sequence shown here is derived from an EMBL/GenBank/DDBJ whole genome shotgun (WGS) entry which is preliminary data.</text>
</comment>
<proteinExistence type="predicted"/>
<protein>
    <submittedName>
        <fullName evidence="1">Uncharacterized protein</fullName>
    </submittedName>
</protein>
<sequence>MPAHILLVNRPSLHTLSSPNTPPSGYPHSEWHHYSHPEAWASGSGSPAPMRDEFSPNQTLGSGTSSLSSALDEDLTRPRRNKDSVSPLFSGRILPPLPGCVRISQSCKVLPAHEVIYFRYQSQLGIPVDSLLAGTRQIDHCDNLLSSPTGSSGLMHITWEGYPSARYCVAVKGRLLRFTVQALGKSIADNIQHYVTTNKISLPLNKIVLVAFGRGSCGDDWVAIVDKIP</sequence>
<organism evidence="1 2">
    <name type="scientific">Thelephora ganbajun</name>
    <name type="common">Ganba fungus</name>
    <dbReference type="NCBI Taxonomy" id="370292"/>
    <lineage>
        <taxon>Eukaryota</taxon>
        <taxon>Fungi</taxon>
        <taxon>Dikarya</taxon>
        <taxon>Basidiomycota</taxon>
        <taxon>Agaricomycotina</taxon>
        <taxon>Agaricomycetes</taxon>
        <taxon>Thelephorales</taxon>
        <taxon>Thelephoraceae</taxon>
        <taxon>Thelephora</taxon>
    </lineage>
</organism>
<reference evidence="1" key="2">
    <citation type="journal article" date="2020" name="Nat. Commun.">
        <title>Large-scale genome sequencing of mycorrhizal fungi provides insights into the early evolution of symbiotic traits.</title>
        <authorList>
            <person name="Miyauchi S."/>
            <person name="Kiss E."/>
            <person name="Kuo A."/>
            <person name="Drula E."/>
            <person name="Kohler A."/>
            <person name="Sanchez-Garcia M."/>
            <person name="Morin E."/>
            <person name="Andreopoulos B."/>
            <person name="Barry K.W."/>
            <person name="Bonito G."/>
            <person name="Buee M."/>
            <person name="Carver A."/>
            <person name="Chen C."/>
            <person name="Cichocki N."/>
            <person name="Clum A."/>
            <person name="Culley D."/>
            <person name="Crous P.W."/>
            <person name="Fauchery L."/>
            <person name="Girlanda M."/>
            <person name="Hayes R.D."/>
            <person name="Keri Z."/>
            <person name="LaButti K."/>
            <person name="Lipzen A."/>
            <person name="Lombard V."/>
            <person name="Magnuson J."/>
            <person name="Maillard F."/>
            <person name="Murat C."/>
            <person name="Nolan M."/>
            <person name="Ohm R.A."/>
            <person name="Pangilinan J."/>
            <person name="Pereira M.F."/>
            <person name="Perotto S."/>
            <person name="Peter M."/>
            <person name="Pfister S."/>
            <person name="Riley R."/>
            <person name="Sitrit Y."/>
            <person name="Stielow J.B."/>
            <person name="Szollosi G."/>
            <person name="Zifcakova L."/>
            <person name="Stursova M."/>
            <person name="Spatafora J.W."/>
            <person name="Tedersoo L."/>
            <person name="Vaario L.M."/>
            <person name="Yamada A."/>
            <person name="Yan M."/>
            <person name="Wang P."/>
            <person name="Xu J."/>
            <person name="Bruns T."/>
            <person name="Baldrian P."/>
            <person name="Vilgalys R."/>
            <person name="Dunand C."/>
            <person name="Henrissat B."/>
            <person name="Grigoriev I.V."/>
            <person name="Hibbett D."/>
            <person name="Nagy L.G."/>
            <person name="Martin F.M."/>
        </authorList>
    </citation>
    <scope>NUCLEOTIDE SEQUENCE</scope>
    <source>
        <strain evidence="1">P2</strain>
    </source>
</reference>